<proteinExistence type="predicted"/>
<dbReference type="EMBL" id="BAABJP010000052">
    <property type="protein sequence ID" value="GAA5172861.1"/>
    <property type="molecule type" value="Genomic_DNA"/>
</dbReference>
<gene>
    <name evidence="2" type="ORF">GCM10023321_73320</name>
</gene>
<keyword evidence="1" id="KW-1133">Transmembrane helix</keyword>
<accession>A0ABP9R821</accession>
<name>A0ABP9R821_9PSEU</name>
<dbReference type="PROSITE" id="PS51257">
    <property type="entry name" value="PROKAR_LIPOPROTEIN"/>
    <property type="match status" value="1"/>
</dbReference>
<dbReference type="Proteomes" id="UP001428817">
    <property type="component" value="Unassembled WGS sequence"/>
</dbReference>
<protein>
    <submittedName>
        <fullName evidence="2">Uncharacterized protein</fullName>
    </submittedName>
</protein>
<keyword evidence="1" id="KW-0472">Membrane</keyword>
<evidence type="ECO:0000313" key="2">
    <source>
        <dbReference type="EMBL" id="GAA5172861.1"/>
    </source>
</evidence>
<organism evidence="2 3">
    <name type="scientific">Pseudonocardia eucalypti</name>
    <dbReference type="NCBI Taxonomy" id="648755"/>
    <lineage>
        <taxon>Bacteria</taxon>
        <taxon>Bacillati</taxon>
        <taxon>Actinomycetota</taxon>
        <taxon>Actinomycetes</taxon>
        <taxon>Pseudonocardiales</taxon>
        <taxon>Pseudonocardiaceae</taxon>
        <taxon>Pseudonocardia</taxon>
    </lineage>
</organism>
<reference evidence="3" key="1">
    <citation type="journal article" date="2019" name="Int. J. Syst. Evol. Microbiol.">
        <title>The Global Catalogue of Microorganisms (GCM) 10K type strain sequencing project: providing services to taxonomists for standard genome sequencing and annotation.</title>
        <authorList>
            <consortium name="The Broad Institute Genomics Platform"/>
            <consortium name="The Broad Institute Genome Sequencing Center for Infectious Disease"/>
            <person name="Wu L."/>
            <person name="Ma J."/>
        </authorList>
    </citation>
    <scope>NUCLEOTIDE SEQUENCE [LARGE SCALE GENOMIC DNA]</scope>
    <source>
        <strain evidence="3">JCM 18303</strain>
    </source>
</reference>
<keyword evidence="1" id="KW-0812">Transmembrane</keyword>
<evidence type="ECO:0000313" key="3">
    <source>
        <dbReference type="Proteomes" id="UP001428817"/>
    </source>
</evidence>
<sequence>MNPKCERPKPRVSRNAQVVMSAVGMFACSEIVNVMVCRKTMPRYIRRARATRSNRSPGRVLRSVESTARLNMPSVEASGSTSPHTGWAVMANAPAAHQASQTAATAGVGANALRCAAAHSRKPSEAAEASAHQLVYRVGMSWTTPYVASAHWPMTAATFSYFHAAFLADRARLEPAA</sequence>
<keyword evidence="3" id="KW-1185">Reference proteome</keyword>
<comment type="caution">
    <text evidence="2">The sequence shown here is derived from an EMBL/GenBank/DDBJ whole genome shotgun (WGS) entry which is preliminary data.</text>
</comment>
<feature type="transmembrane region" description="Helical" evidence="1">
    <location>
        <begin position="18"/>
        <end position="37"/>
    </location>
</feature>
<evidence type="ECO:0000256" key="1">
    <source>
        <dbReference type="SAM" id="Phobius"/>
    </source>
</evidence>